<keyword evidence="2" id="KW-1185">Reference proteome</keyword>
<dbReference type="EMBL" id="CAJVQB010042710">
    <property type="protein sequence ID" value="CAG8830620.1"/>
    <property type="molecule type" value="Genomic_DNA"/>
</dbReference>
<accession>A0ABN7WGN8</accession>
<sequence length="67" mass="7803">LPNLSHYVNMEIAHNPWTSTAWFETTEAHELDKIETELNKIVEANPTDINPSCPLYSQQAKDRHIWI</sequence>
<organism evidence="1 2">
    <name type="scientific">Gigaspora margarita</name>
    <dbReference type="NCBI Taxonomy" id="4874"/>
    <lineage>
        <taxon>Eukaryota</taxon>
        <taxon>Fungi</taxon>
        <taxon>Fungi incertae sedis</taxon>
        <taxon>Mucoromycota</taxon>
        <taxon>Glomeromycotina</taxon>
        <taxon>Glomeromycetes</taxon>
        <taxon>Diversisporales</taxon>
        <taxon>Gigasporaceae</taxon>
        <taxon>Gigaspora</taxon>
    </lineage>
</organism>
<proteinExistence type="predicted"/>
<name>A0ABN7WGN8_GIGMA</name>
<gene>
    <name evidence="1" type="ORF">GMARGA_LOCUS30390</name>
</gene>
<protein>
    <submittedName>
        <fullName evidence="1">6205_t:CDS:1</fullName>
    </submittedName>
</protein>
<reference evidence="1 2" key="1">
    <citation type="submission" date="2021-06" db="EMBL/GenBank/DDBJ databases">
        <authorList>
            <person name="Kallberg Y."/>
            <person name="Tangrot J."/>
            <person name="Rosling A."/>
        </authorList>
    </citation>
    <scope>NUCLEOTIDE SEQUENCE [LARGE SCALE GENOMIC DNA]</scope>
    <source>
        <strain evidence="1 2">120-4 pot B 10/14</strain>
    </source>
</reference>
<evidence type="ECO:0000313" key="1">
    <source>
        <dbReference type="EMBL" id="CAG8830620.1"/>
    </source>
</evidence>
<dbReference type="Proteomes" id="UP000789901">
    <property type="component" value="Unassembled WGS sequence"/>
</dbReference>
<comment type="caution">
    <text evidence="1">The sequence shown here is derived from an EMBL/GenBank/DDBJ whole genome shotgun (WGS) entry which is preliminary data.</text>
</comment>
<evidence type="ECO:0000313" key="2">
    <source>
        <dbReference type="Proteomes" id="UP000789901"/>
    </source>
</evidence>
<feature type="non-terminal residue" evidence="1">
    <location>
        <position position="1"/>
    </location>
</feature>